<dbReference type="EMBL" id="JAVRIE010000003">
    <property type="protein sequence ID" value="MDT0582774.1"/>
    <property type="molecule type" value="Genomic_DNA"/>
</dbReference>
<sequence>MKRIIGTFIFGALFSSQVFAGYAVVVHPENTSEIDYQLVKRIFLGKETAFSNGEVATVLTHSPDSALRVEFDEAVLQRRTAAVDAYWSKLVFTGRGTMPKTVSSDQEMIELILQNKNAIGFIDTSSVNSDVKVVKID</sequence>
<protein>
    <submittedName>
        <fullName evidence="2">Phosphate ABC transporter substrate-binding protein</fullName>
    </submittedName>
</protein>
<dbReference type="Gene3D" id="3.40.190.10">
    <property type="entry name" value="Periplasmic binding protein-like II"/>
    <property type="match status" value="1"/>
</dbReference>
<accession>A0AAW8R168</accession>
<comment type="caution">
    <text evidence="2">The sequence shown here is derived from an EMBL/GenBank/DDBJ whole genome shotgun (WGS) entry which is preliminary data.</text>
</comment>
<proteinExistence type="predicted"/>
<dbReference type="AlphaFoldDB" id="A0AAW8R168"/>
<keyword evidence="1" id="KW-0732">Signal</keyword>
<dbReference type="RefSeq" id="WP_311361551.1">
    <property type="nucleotide sequence ID" value="NZ_JAVRIE010000003.1"/>
</dbReference>
<keyword evidence="3" id="KW-1185">Reference proteome</keyword>
<evidence type="ECO:0000313" key="3">
    <source>
        <dbReference type="Proteomes" id="UP001249020"/>
    </source>
</evidence>
<name>A0AAW8R168_9ALTE</name>
<feature type="signal peptide" evidence="1">
    <location>
        <begin position="1"/>
        <end position="20"/>
    </location>
</feature>
<evidence type="ECO:0000256" key="1">
    <source>
        <dbReference type="SAM" id="SignalP"/>
    </source>
</evidence>
<feature type="chain" id="PRO_5043813012" evidence="1">
    <location>
        <begin position="21"/>
        <end position="137"/>
    </location>
</feature>
<organism evidence="2 3">
    <name type="scientific">Brumicola blandensis</name>
    <dbReference type="NCBI Taxonomy" id="3075611"/>
    <lineage>
        <taxon>Bacteria</taxon>
        <taxon>Pseudomonadati</taxon>
        <taxon>Pseudomonadota</taxon>
        <taxon>Gammaproteobacteria</taxon>
        <taxon>Alteromonadales</taxon>
        <taxon>Alteromonadaceae</taxon>
        <taxon>Brumicola</taxon>
    </lineage>
</organism>
<dbReference type="Proteomes" id="UP001249020">
    <property type="component" value="Unassembled WGS sequence"/>
</dbReference>
<dbReference type="SUPFAM" id="SSF53850">
    <property type="entry name" value="Periplasmic binding protein-like II"/>
    <property type="match status" value="1"/>
</dbReference>
<reference evidence="2 3" key="1">
    <citation type="submission" date="2023-09" db="EMBL/GenBank/DDBJ databases">
        <authorList>
            <person name="Rey-Velasco X."/>
        </authorList>
    </citation>
    <scope>NUCLEOTIDE SEQUENCE [LARGE SCALE GENOMIC DNA]</scope>
    <source>
        <strain evidence="2 3">W409</strain>
    </source>
</reference>
<gene>
    <name evidence="2" type="ORF">RM544_09480</name>
</gene>
<evidence type="ECO:0000313" key="2">
    <source>
        <dbReference type="EMBL" id="MDT0582774.1"/>
    </source>
</evidence>